<accession>A0AAV2LW52</accession>
<dbReference type="Gene3D" id="3.30.70.960">
    <property type="entry name" value="SEA domain"/>
    <property type="match status" value="1"/>
</dbReference>
<dbReference type="InterPro" id="IPR036364">
    <property type="entry name" value="SEA_dom_sf"/>
</dbReference>
<keyword evidence="1" id="KW-0812">Transmembrane</keyword>
<dbReference type="Proteomes" id="UP001497482">
    <property type="component" value="Chromosome 5"/>
</dbReference>
<keyword evidence="1" id="KW-1133">Transmembrane helix</keyword>
<feature type="transmembrane region" description="Helical" evidence="1">
    <location>
        <begin position="39"/>
        <end position="61"/>
    </location>
</feature>
<reference evidence="3 4" key="1">
    <citation type="submission" date="2024-04" db="EMBL/GenBank/DDBJ databases">
        <authorList>
            <person name="Waldvogel A.-M."/>
            <person name="Schoenle A."/>
        </authorList>
    </citation>
    <scope>NUCLEOTIDE SEQUENCE [LARGE SCALE GENOMIC DNA]</scope>
</reference>
<keyword evidence="1" id="KW-0472">Membrane</keyword>
<evidence type="ECO:0000313" key="3">
    <source>
        <dbReference type="EMBL" id="CAL1605288.1"/>
    </source>
</evidence>
<dbReference type="AlphaFoldDB" id="A0AAV2LW52"/>
<sequence length="228" mass="24911">MVELETGQKFKLEECREIDTFLPVSDGAAVEKLPGRRNLWIGLGLTLGAVLITVLTAVLVLKYHKHAEVQTSPRLYIGSMEIPNQPFLQDYEQADSQRFKELSSLVQKQLSIIYNKDSVLARYFTGSSVQAFSESSGNSVVAYYQSEFSVPDSQNALLDEAMQFLQQTDHVGRKGSSRSGPLPPKNALQVKQVNTGDQRLGGQAADNLPTGPAGWLFSGCASMVGSQP</sequence>
<dbReference type="Pfam" id="PF01390">
    <property type="entry name" value="SEA"/>
    <property type="match status" value="1"/>
</dbReference>
<dbReference type="SUPFAM" id="SSF82671">
    <property type="entry name" value="SEA domain"/>
    <property type="match status" value="1"/>
</dbReference>
<protein>
    <recommendedName>
        <fullName evidence="2">SEA domain-containing protein</fullName>
    </recommendedName>
</protein>
<dbReference type="EMBL" id="OZ035827">
    <property type="protein sequence ID" value="CAL1605288.1"/>
    <property type="molecule type" value="Genomic_DNA"/>
</dbReference>
<organism evidence="3 4">
    <name type="scientific">Knipowitschia caucasica</name>
    <name type="common">Caucasian dwarf goby</name>
    <name type="synonym">Pomatoschistus caucasicus</name>
    <dbReference type="NCBI Taxonomy" id="637954"/>
    <lineage>
        <taxon>Eukaryota</taxon>
        <taxon>Metazoa</taxon>
        <taxon>Chordata</taxon>
        <taxon>Craniata</taxon>
        <taxon>Vertebrata</taxon>
        <taxon>Euteleostomi</taxon>
        <taxon>Actinopterygii</taxon>
        <taxon>Neopterygii</taxon>
        <taxon>Teleostei</taxon>
        <taxon>Neoteleostei</taxon>
        <taxon>Acanthomorphata</taxon>
        <taxon>Gobiaria</taxon>
        <taxon>Gobiiformes</taxon>
        <taxon>Gobioidei</taxon>
        <taxon>Gobiidae</taxon>
        <taxon>Gobiinae</taxon>
        <taxon>Knipowitschia</taxon>
    </lineage>
</organism>
<name>A0AAV2LW52_KNICA</name>
<evidence type="ECO:0000259" key="2">
    <source>
        <dbReference type="PROSITE" id="PS50024"/>
    </source>
</evidence>
<dbReference type="PROSITE" id="PS50024">
    <property type="entry name" value="SEA"/>
    <property type="match status" value="1"/>
</dbReference>
<feature type="domain" description="SEA" evidence="2">
    <location>
        <begin position="72"/>
        <end position="195"/>
    </location>
</feature>
<dbReference type="InterPro" id="IPR000082">
    <property type="entry name" value="SEA_dom"/>
</dbReference>
<evidence type="ECO:0000256" key="1">
    <source>
        <dbReference type="SAM" id="Phobius"/>
    </source>
</evidence>
<keyword evidence="4" id="KW-1185">Reference proteome</keyword>
<gene>
    <name evidence="3" type="ORF">KC01_LOCUS32701</name>
</gene>
<proteinExistence type="predicted"/>
<evidence type="ECO:0000313" key="4">
    <source>
        <dbReference type="Proteomes" id="UP001497482"/>
    </source>
</evidence>